<dbReference type="SUPFAM" id="SSF56300">
    <property type="entry name" value="Metallo-dependent phosphatases"/>
    <property type="match status" value="1"/>
</dbReference>
<dbReference type="Gene3D" id="3.60.21.10">
    <property type="match status" value="1"/>
</dbReference>
<sequence length="251" mass="27834">MTRIWVLSDLHIDVVDDLDLGRHPDADLILMAGDLCDGDFDPVPWLLSTFSDDERSKLVYVPGNHDSYNVGLDGVPDRLRHLRETTGIATLDRETIEIDGRRIVGCTMWSPLSPALDNAGGDLAAIPDFDGDAWRAAHGRDRTWLEETVAEGDIVVTHHAPSWAGLDIRMQQNPRLMSLASGYFADMTDLIEQRQPALWIHGHTHVTREYEVGDTRVVSNAAGRGRALDFQPGLVVEIDDPSPKCRSVQHG</sequence>
<dbReference type="PANTHER" id="PTHR37844:SF2">
    <property type="entry name" value="SER_THR PROTEIN PHOSPHATASE SUPERFAMILY (AFU_ORTHOLOGUE AFUA_1G14840)"/>
    <property type="match status" value="1"/>
</dbReference>
<dbReference type="InterPro" id="IPR004843">
    <property type="entry name" value="Calcineurin-like_PHP"/>
</dbReference>
<dbReference type="EMBL" id="CP080590">
    <property type="protein sequence ID" value="QYO75615.1"/>
    <property type="molecule type" value="Genomic_DNA"/>
</dbReference>
<dbReference type="PANTHER" id="PTHR37844">
    <property type="entry name" value="SER/THR PROTEIN PHOSPHATASE SUPERFAMILY (AFU_ORTHOLOGUE AFUA_1G14840)"/>
    <property type="match status" value="1"/>
</dbReference>
<evidence type="ECO:0000313" key="3">
    <source>
        <dbReference type="Proteomes" id="UP000825799"/>
    </source>
</evidence>
<accession>A0ABX8WBV6</accession>
<feature type="domain" description="Calcineurin-like phosphoesterase" evidence="1">
    <location>
        <begin position="3"/>
        <end position="206"/>
    </location>
</feature>
<dbReference type="Pfam" id="PF00149">
    <property type="entry name" value="Metallophos"/>
    <property type="match status" value="1"/>
</dbReference>
<dbReference type="Proteomes" id="UP000825799">
    <property type="component" value="Chromosome"/>
</dbReference>
<organism evidence="2 3">
    <name type="scientific">Devosia salina</name>
    <dbReference type="NCBI Taxonomy" id="2860336"/>
    <lineage>
        <taxon>Bacteria</taxon>
        <taxon>Pseudomonadati</taxon>
        <taxon>Pseudomonadota</taxon>
        <taxon>Alphaproteobacteria</taxon>
        <taxon>Hyphomicrobiales</taxon>
        <taxon>Devosiaceae</taxon>
        <taxon>Devosia</taxon>
    </lineage>
</organism>
<reference evidence="2 3" key="1">
    <citation type="submission" date="2021-08" db="EMBL/GenBank/DDBJ databases">
        <title>Devosia salina sp. nov., isolated from the South China Sea sediment.</title>
        <authorList>
            <person name="Zhou Z."/>
        </authorList>
    </citation>
    <scope>NUCLEOTIDE SEQUENCE [LARGE SCALE GENOMIC DNA]</scope>
    <source>
        <strain evidence="2 3">SCS-3</strain>
    </source>
</reference>
<proteinExistence type="predicted"/>
<evidence type="ECO:0000259" key="1">
    <source>
        <dbReference type="Pfam" id="PF00149"/>
    </source>
</evidence>
<name>A0ABX8WBV6_9HYPH</name>
<keyword evidence="3" id="KW-1185">Reference proteome</keyword>
<protein>
    <submittedName>
        <fullName evidence="2">Metallophosphoesterase</fullName>
    </submittedName>
</protein>
<evidence type="ECO:0000313" key="2">
    <source>
        <dbReference type="EMBL" id="QYO75615.1"/>
    </source>
</evidence>
<gene>
    <name evidence="2" type="ORF">K1X15_13345</name>
</gene>
<dbReference type="RefSeq" id="WP_220304113.1">
    <property type="nucleotide sequence ID" value="NZ_CP080590.1"/>
</dbReference>
<dbReference type="InterPro" id="IPR029052">
    <property type="entry name" value="Metallo-depent_PP-like"/>
</dbReference>